<dbReference type="AlphaFoldDB" id="A0A511QZ42"/>
<feature type="transmembrane region" description="Helical" evidence="6">
    <location>
        <begin position="243"/>
        <end position="268"/>
    </location>
</feature>
<proteinExistence type="predicted"/>
<evidence type="ECO:0000256" key="3">
    <source>
        <dbReference type="ARBA" id="ARBA00022692"/>
    </source>
</evidence>
<dbReference type="EMBL" id="BJXL01000017">
    <property type="protein sequence ID" value="GEM82660.1"/>
    <property type="molecule type" value="Genomic_DNA"/>
</dbReference>
<evidence type="ECO:0000256" key="4">
    <source>
        <dbReference type="ARBA" id="ARBA00022989"/>
    </source>
</evidence>
<evidence type="ECO:0000256" key="5">
    <source>
        <dbReference type="ARBA" id="ARBA00023136"/>
    </source>
</evidence>
<keyword evidence="5 6" id="KW-0472">Membrane</keyword>
<dbReference type="GO" id="GO:0005886">
    <property type="term" value="C:plasma membrane"/>
    <property type="evidence" value="ECO:0007669"/>
    <property type="project" value="UniProtKB-SubCell"/>
</dbReference>
<sequence length="307" mass="33322">MPRNWPIPLVLLGLLLVFPPIASATGLEFYTGLVTKIMIFALAASSLNLILGYGGMVSFGHAAYFGVGAYAAAILAREGVSSAWVIWPVAMVLSGLLAFLIGAICLRTRGVYFIMITLAFAQMIYFLVVSFKQYGGEDGLRARRPDFGLFELSDTTLYYLTLAVLTAVLYALYRLVNSRFGRVLQAIRENESRAATIGYPVYQFQLAAFVIAGVLAGLAGVLMAHYTQYASPNLLAWQQSGHLMMMVILGGVGQFWGGVLGAATLLIVEEILQDLTIYWQLGVGLILLLIVLFAPMGIAGLFGRRAR</sequence>
<evidence type="ECO:0000256" key="6">
    <source>
        <dbReference type="SAM" id="Phobius"/>
    </source>
</evidence>
<reference evidence="7 8" key="1">
    <citation type="submission" date="2019-07" db="EMBL/GenBank/DDBJ databases">
        <title>Whole genome shotgun sequence of Meiothermus hypogaeus NBRC 106114.</title>
        <authorList>
            <person name="Hosoyama A."/>
            <person name="Uohara A."/>
            <person name="Ohji S."/>
            <person name="Ichikawa N."/>
        </authorList>
    </citation>
    <scope>NUCLEOTIDE SEQUENCE [LARGE SCALE GENOMIC DNA]</scope>
    <source>
        <strain evidence="7 8">NBRC 106114</strain>
    </source>
</reference>
<comment type="caution">
    <text evidence="7">The sequence shown here is derived from an EMBL/GenBank/DDBJ whole genome shotgun (WGS) entry which is preliminary data.</text>
</comment>
<keyword evidence="2" id="KW-1003">Cell membrane</keyword>
<dbReference type="PANTHER" id="PTHR30482">
    <property type="entry name" value="HIGH-AFFINITY BRANCHED-CHAIN AMINO ACID TRANSPORT SYSTEM PERMEASE"/>
    <property type="match status" value="1"/>
</dbReference>
<name>A0A511QZ42_9DEIN</name>
<dbReference type="GO" id="GO:0015658">
    <property type="term" value="F:branched-chain amino acid transmembrane transporter activity"/>
    <property type="evidence" value="ECO:0007669"/>
    <property type="project" value="InterPro"/>
</dbReference>
<feature type="transmembrane region" description="Helical" evidence="6">
    <location>
        <begin position="111"/>
        <end position="131"/>
    </location>
</feature>
<dbReference type="Pfam" id="PF02653">
    <property type="entry name" value="BPD_transp_2"/>
    <property type="match status" value="1"/>
</dbReference>
<feature type="transmembrane region" description="Helical" evidence="6">
    <location>
        <begin position="82"/>
        <end position="104"/>
    </location>
</feature>
<evidence type="ECO:0000256" key="2">
    <source>
        <dbReference type="ARBA" id="ARBA00022475"/>
    </source>
</evidence>
<gene>
    <name evidence="7" type="ORF">MHY01S_08260</name>
</gene>
<keyword evidence="4 6" id="KW-1133">Transmembrane helix</keyword>
<dbReference type="RefSeq" id="WP_119341300.1">
    <property type="nucleotide sequence ID" value="NZ_BJXL01000017.1"/>
</dbReference>
<evidence type="ECO:0000313" key="7">
    <source>
        <dbReference type="EMBL" id="GEM82660.1"/>
    </source>
</evidence>
<comment type="subcellular location">
    <subcellularLocation>
        <location evidence="1">Cell membrane</location>
        <topology evidence="1">Multi-pass membrane protein</topology>
    </subcellularLocation>
</comment>
<dbReference type="InterPro" id="IPR001851">
    <property type="entry name" value="ABC_transp_permease"/>
</dbReference>
<feature type="transmembrane region" description="Helical" evidence="6">
    <location>
        <begin position="277"/>
        <end position="302"/>
    </location>
</feature>
<dbReference type="CDD" id="cd06581">
    <property type="entry name" value="TM_PBP1_LivM_like"/>
    <property type="match status" value="1"/>
</dbReference>
<accession>A0A511QZ42</accession>
<dbReference type="InterPro" id="IPR043428">
    <property type="entry name" value="LivM-like"/>
</dbReference>
<evidence type="ECO:0000256" key="1">
    <source>
        <dbReference type="ARBA" id="ARBA00004651"/>
    </source>
</evidence>
<feature type="transmembrane region" description="Helical" evidence="6">
    <location>
        <begin position="157"/>
        <end position="176"/>
    </location>
</feature>
<keyword evidence="3 6" id="KW-0812">Transmembrane</keyword>
<evidence type="ECO:0000313" key="8">
    <source>
        <dbReference type="Proteomes" id="UP000321197"/>
    </source>
</evidence>
<dbReference type="OrthoDB" id="9789927at2"/>
<dbReference type="PANTHER" id="PTHR30482:SF17">
    <property type="entry name" value="ABC TRANSPORTER ATP-BINDING PROTEIN"/>
    <property type="match status" value="1"/>
</dbReference>
<protein>
    <submittedName>
        <fullName evidence="7">Branched-chain amino acid ABC transporter permease</fullName>
    </submittedName>
</protein>
<dbReference type="Proteomes" id="UP000321197">
    <property type="component" value="Unassembled WGS sequence"/>
</dbReference>
<feature type="transmembrane region" description="Helical" evidence="6">
    <location>
        <begin position="58"/>
        <end position="76"/>
    </location>
</feature>
<feature type="transmembrane region" description="Helical" evidence="6">
    <location>
        <begin position="197"/>
        <end position="223"/>
    </location>
</feature>
<organism evidence="7 8">
    <name type="scientific">Meiothermus hypogaeus NBRC 106114</name>
    <dbReference type="NCBI Taxonomy" id="1227553"/>
    <lineage>
        <taxon>Bacteria</taxon>
        <taxon>Thermotogati</taxon>
        <taxon>Deinococcota</taxon>
        <taxon>Deinococci</taxon>
        <taxon>Thermales</taxon>
        <taxon>Thermaceae</taxon>
        <taxon>Meiothermus</taxon>
    </lineage>
</organism>